<evidence type="ECO:0000313" key="9">
    <source>
        <dbReference type="EMBL" id="MCD5312512.1"/>
    </source>
</evidence>
<keyword evidence="3 5" id="KW-0807">Transducer</keyword>
<feature type="domain" description="HAMP" evidence="8">
    <location>
        <begin position="244"/>
        <end position="296"/>
    </location>
</feature>
<dbReference type="Pfam" id="PF00015">
    <property type="entry name" value="MCPsignal"/>
    <property type="match status" value="1"/>
</dbReference>
<keyword evidence="6" id="KW-0472">Membrane</keyword>
<dbReference type="InterPro" id="IPR004089">
    <property type="entry name" value="MCPsignal_dom"/>
</dbReference>
<feature type="domain" description="Methyl-accepting transducer" evidence="7">
    <location>
        <begin position="308"/>
        <end position="530"/>
    </location>
</feature>
<sequence>MTAVGETLRARPRTGAAAIGSVLPLRFLADLRIGAKILILSGLAVLLAVGIGLTGQQAVNNVQGTTQQLADVTARASTTVLDARANFSGFRRYLYSAALAQDAQARQDALAGAQENYDEALAALKQLQAMDLSASDQALLAQQLIPAAEQAWQVWQADLQPIAARTDLGPRQLASYTNRVATQFDPLADSVRDHIATLTGSLQQQLTAEADTAADTARAAVLRIWLFTALGAVLVIGIGVGLARLVSGPVNRVRQALVALADGDLTASADVNSRDEVGQMGQALDQATTSLRAAMVQIGVTSGTLADSSRNLSSISTQIAATADGTSSQASGLAGTAGEVSSSVQTVAAGTEEMSASIREIASSSAEAVRVAASAVNEAVTARATVAKLGDSSEEIGNVVKAITSIAEQTNLLALNATIEAARAGEAGKGFAVVAEEVKQLAQETARATEDISRRVETIQADTQEAVAAIARISQTIEDVNAYQTTIASAVEEQTATTSEISHSITEAAAGSASIATSVDSVAQAARASSDSIGQAEQASGRLAEISTELRQLVSRFRL</sequence>
<dbReference type="GO" id="GO:0006935">
    <property type="term" value="P:chemotaxis"/>
    <property type="evidence" value="ECO:0007669"/>
    <property type="project" value="InterPro"/>
</dbReference>
<feature type="transmembrane region" description="Helical" evidence="6">
    <location>
        <begin position="224"/>
        <end position="246"/>
    </location>
</feature>
<dbReference type="PANTHER" id="PTHR32089:SF112">
    <property type="entry name" value="LYSOZYME-LIKE PROTEIN-RELATED"/>
    <property type="match status" value="1"/>
</dbReference>
<protein>
    <submittedName>
        <fullName evidence="9">Methyl-accepting chemotaxis protein</fullName>
    </submittedName>
</protein>
<dbReference type="SMART" id="SM00304">
    <property type="entry name" value="HAMP"/>
    <property type="match status" value="1"/>
</dbReference>
<dbReference type="EMBL" id="JAJOMB010000008">
    <property type="protein sequence ID" value="MCD5312512.1"/>
    <property type="molecule type" value="Genomic_DNA"/>
</dbReference>
<dbReference type="InterPro" id="IPR003660">
    <property type="entry name" value="HAMP_dom"/>
</dbReference>
<keyword evidence="10" id="KW-1185">Reference proteome</keyword>
<evidence type="ECO:0000256" key="1">
    <source>
        <dbReference type="ARBA" id="ARBA00022692"/>
    </source>
</evidence>
<evidence type="ECO:0000313" key="10">
    <source>
        <dbReference type="Proteomes" id="UP001138997"/>
    </source>
</evidence>
<name>A0A9X1NC56_9ACTN</name>
<feature type="transmembrane region" description="Helical" evidence="6">
    <location>
        <begin position="33"/>
        <end position="53"/>
    </location>
</feature>
<dbReference type="PROSITE" id="PS50885">
    <property type="entry name" value="HAMP"/>
    <property type="match status" value="1"/>
</dbReference>
<dbReference type="GO" id="GO:0016020">
    <property type="term" value="C:membrane"/>
    <property type="evidence" value="ECO:0007669"/>
    <property type="project" value="InterPro"/>
</dbReference>
<dbReference type="PANTHER" id="PTHR32089">
    <property type="entry name" value="METHYL-ACCEPTING CHEMOTAXIS PROTEIN MCPB"/>
    <property type="match status" value="1"/>
</dbReference>
<evidence type="ECO:0000259" key="7">
    <source>
        <dbReference type="PROSITE" id="PS50111"/>
    </source>
</evidence>
<accession>A0A9X1NC56</accession>
<dbReference type="GO" id="GO:0007165">
    <property type="term" value="P:signal transduction"/>
    <property type="evidence" value="ECO:0007669"/>
    <property type="project" value="UniProtKB-KW"/>
</dbReference>
<dbReference type="SUPFAM" id="SSF58104">
    <property type="entry name" value="Methyl-accepting chemotaxis protein (MCP) signaling domain"/>
    <property type="match status" value="1"/>
</dbReference>
<evidence type="ECO:0000256" key="2">
    <source>
        <dbReference type="ARBA" id="ARBA00022989"/>
    </source>
</evidence>
<evidence type="ECO:0000256" key="6">
    <source>
        <dbReference type="SAM" id="Phobius"/>
    </source>
</evidence>
<comment type="caution">
    <text evidence="9">The sequence shown here is derived from an EMBL/GenBank/DDBJ whole genome shotgun (WGS) entry which is preliminary data.</text>
</comment>
<proteinExistence type="inferred from homology"/>
<evidence type="ECO:0000259" key="8">
    <source>
        <dbReference type="PROSITE" id="PS50885"/>
    </source>
</evidence>
<keyword evidence="1 6" id="KW-0812">Transmembrane</keyword>
<evidence type="ECO:0000256" key="5">
    <source>
        <dbReference type="PROSITE-ProRule" id="PRU00284"/>
    </source>
</evidence>
<dbReference type="InterPro" id="IPR004090">
    <property type="entry name" value="Chemotax_Me-accpt_rcpt"/>
</dbReference>
<dbReference type="Gene3D" id="1.10.287.950">
    <property type="entry name" value="Methyl-accepting chemotaxis protein"/>
    <property type="match status" value="1"/>
</dbReference>
<dbReference type="Proteomes" id="UP001138997">
    <property type="component" value="Unassembled WGS sequence"/>
</dbReference>
<keyword evidence="2 6" id="KW-1133">Transmembrane helix</keyword>
<evidence type="ECO:0000256" key="3">
    <source>
        <dbReference type="ARBA" id="ARBA00023224"/>
    </source>
</evidence>
<dbReference type="AlphaFoldDB" id="A0A9X1NC56"/>
<comment type="similarity">
    <text evidence="4">Belongs to the methyl-accepting chemotaxis (MCP) protein family.</text>
</comment>
<dbReference type="Pfam" id="PF00672">
    <property type="entry name" value="HAMP"/>
    <property type="match status" value="1"/>
</dbReference>
<gene>
    <name evidence="9" type="ORF">LR394_16510</name>
</gene>
<organism evidence="9 10">
    <name type="scientific">Kineosporia babensis</name>
    <dbReference type="NCBI Taxonomy" id="499548"/>
    <lineage>
        <taxon>Bacteria</taxon>
        <taxon>Bacillati</taxon>
        <taxon>Actinomycetota</taxon>
        <taxon>Actinomycetes</taxon>
        <taxon>Kineosporiales</taxon>
        <taxon>Kineosporiaceae</taxon>
        <taxon>Kineosporia</taxon>
    </lineage>
</organism>
<dbReference type="SMART" id="SM00283">
    <property type="entry name" value="MA"/>
    <property type="match status" value="1"/>
</dbReference>
<reference evidence="9" key="1">
    <citation type="submission" date="2021-11" db="EMBL/GenBank/DDBJ databases">
        <title>Streptomyces corallinus and Kineosporia corallina sp. nov., two new coral-derived marine actinobacteria.</title>
        <authorList>
            <person name="Buangrab K."/>
            <person name="Sutthacheep M."/>
            <person name="Yeemin T."/>
            <person name="Harunari E."/>
            <person name="Igarashi Y."/>
            <person name="Sripreechasak P."/>
            <person name="Kanchanasin P."/>
            <person name="Tanasupawat S."/>
            <person name="Phongsopitanun W."/>
        </authorList>
    </citation>
    <scope>NUCLEOTIDE SEQUENCE</scope>
    <source>
        <strain evidence="9">JCM 31032</strain>
    </source>
</reference>
<dbReference type="RefSeq" id="WP_231442812.1">
    <property type="nucleotide sequence ID" value="NZ_JAJOMB010000008.1"/>
</dbReference>
<dbReference type="GO" id="GO:0004888">
    <property type="term" value="F:transmembrane signaling receptor activity"/>
    <property type="evidence" value="ECO:0007669"/>
    <property type="project" value="InterPro"/>
</dbReference>
<dbReference type="CDD" id="cd06225">
    <property type="entry name" value="HAMP"/>
    <property type="match status" value="1"/>
</dbReference>
<dbReference type="PRINTS" id="PR00260">
    <property type="entry name" value="CHEMTRNSDUCR"/>
</dbReference>
<evidence type="ECO:0000256" key="4">
    <source>
        <dbReference type="ARBA" id="ARBA00029447"/>
    </source>
</evidence>
<dbReference type="PROSITE" id="PS50111">
    <property type="entry name" value="CHEMOTAXIS_TRANSDUC_2"/>
    <property type="match status" value="1"/>
</dbReference>